<dbReference type="Proteomes" id="UP000197007">
    <property type="component" value="Chromosome"/>
</dbReference>
<gene>
    <name evidence="8" type="ORF">CBG49_13800</name>
</gene>
<evidence type="ECO:0000256" key="3">
    <source>
        <dbReference type="ARBA" id="ARBA00022519"/>
    </source>
</evidence>
<proteinExistence type="predicted"/>
<keyword evidence="3" id="KW-0997">Cell inner membrane</keyword>
<dbReference type="InterPro" id="IPR004960">
    <property type="entry name" value="LipA_acyltrans"/>
</dbReference>
<keyword evidence="7" id="KW-1133">Transmembrane helix</keyword>
<evidence type="ECO:0000313" key="9">
    <source>
        <dbReference type="Proteomes" id="UP000197007"/>
    </source>
</evidence>
<dbReference type="EMBL" id="CP022022">
    <property type="protein sequence ID" value="ASF44078.1"/>
    <property type="molecule type" value="Genomic_DNA"/>
</dbReference>
<keyword evidence="5 7" id="KW-0472">Membrane</keyword>
<evidence type="ECO:0000256" key="1">
    <source>
        <dbReference type="ARBA" id="ARBA00004533"/>
    </source>
</evidence>
<sequence length="288" mass="35091">MNLFIYIIAFPLIWLLSRMPFWMLYGISDFLYFILYTLLKYRVKVVRKNLHTAFPFKTETELLDIERKFYHHFCDTLLEMVKSYGMSEKEMKKRMVFPNLEVLKKYENEERNILFMCSHYASYEWLLSLAYFLKHKSYALYTPLSNPYFDKLLQKIRTKHHSFLLPRYTAHREMKKHKDAHDVYCYGFASDQIPNNKKNYLRPFLGLNVPVFTGAERLGKALNTVIVFAKIEKLKRGYYQTTFEVLAEVPNDYVDFQITDMFFERVTRQIYDRPEFYLWTHNRFKRMR</sequence>
<name>A0A1Z4BS34_9FLAO</name>
<dbReference type="Pfam" id="PF03279">
    <property type="entry name" value="Lip_A_acyltrans"/>
    <property type="match status" value="1"/>
</dbReference>
<dbReference type="CDD" id="cd07984">
    <property type="entry name" value="LPLAT_LABLAT-like"/>
    <property type="match status" value="1"/>
</dbReference>
<accession>A0A1Z4BS34</accession>
<dbReference type="AlphaFoldDB" id="A0A1Z4BS34"/>
<organism evidence="8 9">
    <name type="scientific">Capnocytophaga endodontalis</name>
    <dbReference type="NCBI Taxonomy" id="2708117"/>
    <lineage>
        <taxon>Bacteria</taxon>
        <taxon>Pseudomonadati</taxon>
        <taxon>Bacteroidota</taxon>
        <taxon>Flavobacteriia</taxon>
        <taxon>Flavobacteriales</taxon>
        <taxon>Flavobacteriaceae</taxon>
        <taxon>Capnocytophaga</taxon>
    </lineage>
</organism>
<evidence type="ECO:0000256" key="7">
    <source>
        <dbReference type="SAM" id="Phobius"/>
    </source>
</evidence>
<reference evidence="9" key="1">
    <citation type="submission" date="2017-06" db="EMBL/GenBank/DDBJ databases">
        <title>Complete genome sequence of Capnocytophaga sp. KCOM 1579 (=ChDC OS43) isolated from a human refractory periapical abscess lesion.</title>
        <authorList>
            <person name="Kook J.-K."/>
            <person name="Park S.-N."/>
            <person name="Lim Y.K."/>
            <person name="Roh H."/>
        </authorList>
    </citation>
    <scope>NUCLEOTIDE SEQUENCE [LARGE SCALE GENOMIC DNA]</scope>
    <source>
        <strain evidence="9">ChDC OS43</strain>
    </source>
</reference>
<evidence type="ECO:0000256" key="5">
    <source>
        <dbReference type="ARBA" id="ARBA00023136"/>
    </source>
</evidence>
<dbReference type="PANTHER" id="PTHR30606">
    <property type="entry name" value="LIPID A BIOSYNTHESIS LAUROYL ACYLTRANSFERASE"/>
    <property type="match status" value="1"/>
</dbReference>
<evidence type="ECO:0000256" key="4">
    <source>
        <dbReference type="ARBA" id="ARBA00022679"/>
    </source>
</evidence>
<keyword evidence="6 8" id="KW-0012">Acyltransferase</keyword>
<dbReference type="GO" id="GO:0016746">
    <property type="term" value="F:acyltransferase activity"/>
    <property type="evidence" value="ECO:0007669"/>
    <property type="project" value="UniProtKB-KW"/>
</dbReference>
<dbReference type="RefSeq" id="WP_009750807.1">
    <property type="nucleotide sequence ID" value="NZ_CP022022.1"/>
</dbReference>
<dbReference type="GO" id="GO:0005886">
    <property type="term" value="C:plasma membrane"/>
    <property type="evidence" value="ECO:0007669"/>
    <property type="project" value="UniProtKB-SubCell"/>
</dbReference>
<evidence type="ECO:0000313" key="8">
    <source>
        <dbReference type="EMBL" id="ASF44078.1"/>
    </source>
</evidence>
<evidence type="ECO:0000256" key="2">
    <source>
        <dbReference type="ARBA" id="ARBA00022475"/>
    </source>
</evidence>
<comment type="subcellular location">
    <subcellularLocation>
        <location evidence="1">Cell inner membrane</location>
    </subcellularLocation>
</comment>
<evidence type="ECO:0000256" key="6">
    <source>
        <dbReference type="ARBA" id="ARBA00023315"/>
    </source>
</evidence>
<feature type="transmembrane region" description="Helical" evidence="7">
    <location>
        <begin position="20"/>
        <end position="39"/>
    </location>
</feature>
<dbReference type="PANTHER" id="PTHR30606:SF10">
    <property type="entry name" value="PHOSPHATIDYLINOSITOL MANNOSIDE ACYLTRANSFERASE"/>
    <property type="match status" value="1"/>
</dbReference>
<protein>
    <submittedName>
        <fullName evidence="8">Lipid A biosynthesis acyltransferase</fullName>
    </submittedName>
</protein>
<dbReference type="KEGG" id="capn:CBG49_13800"/>
<keyword evidence="7" id="KW-0812">Transmembrane</keyword>
<dbReference type="GO" id="GO:0009247">
    <property type="term" value="P:glycolipid biosynthetic process"/>
    <property type="evidence" value="ECO:0007669"/>
    <property type="project" value="UniProtKB-ARBA"/>
</dbReference>
<keyword evidence="2" id="KW-1003">Cell membrane</keyword>
<keyword evidence="4 8" id="KW-0808">Transferase</keyword>
<keyword evidence="9" id="KW-1185">Reference proteome</keyword>